<accession>A0A084IK20</accession>
<reference evidence="5 6" key="1">
    <citation type="submission" date="2013-03" db="EMBL/GenBank/DDBJ databases">
        <title>Salinisphaera hydrothermalis C41B8 Genome Sequencing.</title>
        <authorList>
            <person name="Li C."/>
            <person name="Lai Q."/>
            <person name="Shao Z."/>
        </authorList>
    </citation>
    <scope>NUCLEOTIDE SEQUENCE [LARGE SCALE GENOMIC DNA]</scope>
    <source>
        <strain evidence="5 6">C41B8</strain>
    </source>
</reference>
<protein>
    <submittedName>
        <fullName evidence="5">2-dehydro-3-deoxyglucarate aldolase</fullName>
    </submittedName>
</protein>
<dbReference type="PATRIC" id="fig|1304275.5.peg.2465"/>
<evidence type="ECO:0000256" key="2">
    <source>
        <dbReference type="ARBA" id="ARBA00023239"/>
    </source>
</evidence>
<name>A0A084IK20_SALHC</name>
<dbReference type="Gene3D" id="3.20.20.60">
    <property type="entry name" value="Phosphoenolpyruvate-binding domains"/>
    <property type="match status" value="1"/>
</dbReference>
<dbReference type="GO" id="GO:0005737">
    <property type="term" value="C:cytoplasm"/>
    <property type="evidence" value="ECO:0007669"/>
    <property type="project" value="TreeGrafter"/>
</dbReference>
<dbReference type="InterPro" id="IPR015813">
    <property type="entry name" value="Pyrv/PenolPyrv_kinase-like_dom"/>
</dbReference>
<dbReference type="STRING" id="1304275.C41B8_12080"/>
<evidence type="ECO:0000259" key="4">
    <source>
        <dbReference type="Pfam" id="PF03328"/>
    </source>
</evidence>
<evidence type="ECO:0000313" key="6">
    <source>
        <dbReference type="Proteomes" id="UP000028302"/>
    </source>
</evidence>
<feature type="domain" description="HpcH/HpaI aldolase/citrate lyase" evidence="4">
    <location>
        <begin position="18"/>
        <end position="241"/>
    </location>
</feature>
<dbReference type="Pfam" id="PF03328">
    <property type="entry name" value="HpcH_HpaI"/>
    <property type="match status" value="1"/>
</dbReference>
<dbReference type="GO" id="GO:0016832">
    <property type="term" value="F:aldehyde-lyase activity"/>
    <property type="evidence" value="ECO:0007669"/>
    <property type="project" value="UniProtKB-ARBA"/>
</dbReference>
<keyword evidence="6" id="KW-1185">Reference proteome</keyword>
<dbReference type="OrthoDB" id="86160at2"/>
<dbReference type="PANTHER" id="PTHR30502">
    <property type="entry name" value="2-KETO-3-DEOXY-L-RHAMNONATE ALDOLASE"/>
    <property type="match status" value="1"/>
</dbReference>
<dbReference type="GO" id="GO:0046872">
    <property type="term" value="F:metal ion binding"/>
    <property type="evidence" value="ECO:0007669"/>
    <property type="project" value="UniProtKB-KW"/>
</dbReference>
<dbReference type="AlphaFoldDB" id="A0A084IK20"/>
<evidence type="ECO:0000313" key="5">
    <source>
        <dbReference type="EMBL" id="KEZ77054.1"/>
    </source>
</evidence>
<evidence type="ECO:0000256" key="1">
    <source>
        <dbReference type="ARBA" id="ARBA00022723"/>
    </source>
</evidence>
<dbReference type="Proteomes" id="UP000028302">
    <property type="component" value="Unassembled WGS sequence"/>
</dbReference>
<organism evidence="5 6">
    <name type="scientific">Salinisphaera hydrothermalis (strain C41B8)</name>
    <dbReference type="NCBI Taxonomy" id="1304275"/>
    <lineage>
        <taxon>Bacteria</taxon>
        <taxon>Pseudomonadati</taxon>
        <taxon>Pseudomonadota</taxon>
        <taxon>Gammaproteobacteria</taxon>
        <taxon>Salinisphaerales</taxon>
        <taxon>Salinisphaeraceae</taxon>
        <taxon>Salinisphaera</taxon>
    </lineage>
</organism>
<dbReference type="EMBL" id="APNK01000018">
    <property type="protein sequence ID" value="KEZ77054.1"/>
    <property type="molecule type" value="Genomic_DNA"/>
</dbReference>
<comment type="caution">
    <text evidence="5">The sequence shown here is derived from an EMBL/GenBank/DDBJ whole genome shotgun (WGS) entry which is preliminary data.</text>
</comment>
<dbReference type="InterPro" id="IPR050251">
    <property type="entry name" value="HpcH-HpaI_aldolase"/>
</dbReference>
<comment type="catalytic activity">
    <reaction evidence="3">
        <text>D-glyceraldehyde + pyruvate = 2-dehydro-3-deoxy-L-galactonate</text>
        <dbReference type="Rhea" id="RHEA:80055"/>
        <dbReference type="ChEBI" id="CHEBI:15361"/>
        <dbReference type="ChEBI" id="CHEBI:17378"/>
        <dbReference type="ChEBI" id="CHEBI:75545"/>
    </reaction>
</comment>
<dbReference type="InterPro" id="IPR005000">
    <property type="entry name" value="Aldolase/citrate-lyase_domain"/>
</dbReference>
<dbReference type="FunFam" id="3.20.20.60:FF:000004">
    <property type="entry name" value="5-keto-4-deoxy-D-glucarate aldolase"/>
    <property type="match status" value="1"/>
</dbReference>
<dbReference type="RefSeq" id="WP_037338498.1">
    <property type="nucleotide sequence ID" value="NZ_APNK01000018.1"/>
</dbReference>
<dbReference type="InterPro" id="IPR040442">
    <property type="entry name" value="Pyrv_kinase-like_dom_sf"/>
</dbReference>
<keyword evidence="2" id="KW-0456">Lyase</keyword>
<dbReference type="SUPFAM" id="SSF51621">
    <property type="entry name" value="Phosphoenolpyruvate/pyruvate domain"/>
    <property type="match status" value="1"/>
</dbReference>
<gene>
    <name evidence="5" type="ORF">C41B8_12080</name>
</gene>
<evidence type="ECO:0000256" key="3">
    <source>
        <dbReference type="ARBA" id="ARBA00045074"/>
    </source>
</evidence>
<dbReference type="PANTHER" id="PTHR30502:SF4">
    <property type="entry name" value="5-KETO-4-DEOXY-D-GLUCARATE ALDOLASE"/>
    <property type="match status" value="1"/>
</dbReference>
<sequence>MELPANAFKSKLVDAPLYGCWLGLAHAYTAEIVATAGFDWLLIDGEHAPNTVVTILDQLRAVEGYPAAPIVRAVNHDPALIKQLLDIGSRTLMIPMVETGEQAAALVAAMRYAPHGFRGMGAGVIRADRWGSIGDYAHRAAESLCLITQVESTTGVDNVEAIANTDGVDAVFVGPADLSTNMGHLGNPGHDDVQAAIMHVLDATHAAGKAAGILAPAEADTNRYREAGFDFIATGLDVAMLKSAADANAVRHRGGAGPAERTIY</sequence>
<proteinExistence type="predicted"/>
<dbReference type="eggNOG" id="COG3836">
    <property type="taxonomic scope" value="Bacteria"/>
</dbReference>
<keyword evidence="1" id="KW-0479">Metal-binding</keyword>